<evidence type="ECO:0000256" key="7">
    <source>
        <dbReference type="SAM" id="Phobius"/>
    </source>
</evidence>
<evidence type="ECO:0000256" key="1">
    <source>
        <dbReference type="ARBA" id="ARBA00004651"/>
    </source>
</evidence>
<evidence type="ECO:0000313" key="10">
    <source>
        <dbReference type="Proteomes" id="UP001597182"/>
    </source>
</evidence>
<organism evidence="9 10">
    <name type="scientific">Pseudonocardia benzenivorans</name>
    <dbReference type="NCBI Taxonomy" id="228005"/>
    <lineage>
        <taxon>Bacteria</taxon>
        <taxon>Bacillati</taxon>
        <taxon>Actinomycetota</taxon>
        <taxon>Actinomycetes</taxon>
        <taxon>Pseudonocardiales</taxon>
        <taxon>Pseudonocardiaceae</taxon>
        <taxon>Pseudonocardia</taxon>
    </lineage>
</organism>
<evidence type="ECO:0000256" key="6">
    <source>
        <dbReference type="ARBA" id="ARBA00023136"/>
    </source>
</evidence>
<protein>
    <submittedName>
        <fullName evidence="9">DUF421 domain-containing protein</fullName>
    </submittedName>
</protein>
<evidence type="ECO:0000256" key="4">
    <source>
        <dbReference type="ARBA" id="ARBA00022692"/>
    </source>
</evidence>
<feature type="transmembrane region" description="Helical" evidence="7">
    <location>
        <begin position="53"/>
        <end position="75"/>
    </location>
</feature>
<comment type="caution">
    <text evidence="9">The sequence shown here is derived from an EMBL/GenBank/DDBJ whole genome shotgun (WGS) entry which is preliminary data.</text>
</comment>
<reference evidence="10" key="1">
    <citation type="journal article" date="2019" name="Int. J. Syst. Evol. Microbiol.">
        <title>The Global Catalogue of Microorganisms (GCM) 10K type strain sequencing project: providing services to taxonomists for standard genome sequencing and annotation.</title>
        <authorList>
            <consortium name="The Broad Institute Genomics Platform"/>
            <consortium name="The Broad Institute Genome Sequencing Center for Infectious Disease"/>
            <person name="Wu L."/>
            <person name="Ma J."/>
        </authorList>
    </citation>
    <scope>NUCLEOTIDE SEQUENCE [LARGE SCALE GENOMIC DNA]</scope>
    <source>
        <strain evidence="10">CCUG 49018</strain>
    </source>
</reference>
<evidence type="ECO:0000256" key="3">
    <source>
        <dbReference type="ARBA" id="ARBA00022475"/>
    </source>
</evidence>
<evidence type="ECO:0000256" key="5">
    <source>
        <dbReference type="ARBA" id="ARBA00022989"/>
    </source>
</evidence>
<dbReference type="Pfam" id="PF04239">
    <property type="entry name" value="DUF421"/>
    <property type="match status" value="1"/>
</dbReference>
<comment type="similarity">
    <text evidence="2">Belongs to the UPF0702 family.</text>
</comment>
<dbReference type="Proteomes" id="UP001597182">
    <property type="component" value="Unassembled WGS sequence"/>
</dbReference>
<accession>A0ABW3VLY5</accession>
<evidence type="ECO:0000256" key="2">
    <source>
        <dbReference type="ARBA" id="ARBA00006448"/>
    </source>
</evidence>
<feature type="domain" description="YetF C-terminal" evidence="8">
    <location>
        <begin position="78"/>
        <end position="147"/>
    </location>
</feature>
<comment type="subcellular location">
    <subcellularLocation>
        <location evidence="1">Cell membrane</location>
        <topology evidence="1">Multi-pass membrane protein</topology>
    </subcellularLocation>
</comment>
<name>A0ABW3VLY5_9PSEU</name>
<dbReference type="RefSeq" id="WP_013676305.1">
    <property type="nucleotide sequence ID" value="NZ_BAABKS010000017.1"/>
</dbReference>
<proteinExistence type="inferred from homology"/>
<dbReference type="Gene3D" id="3.30.240.20">
    <property type="entry name" value="bsu07140 like domains"/>
    <property type="match status" value="1"/>
</dbReference>
<sequence length="159" mass="17204">MEIVVRAAIIFGFLWLVTRVAGRSTLGELSTFQLLLYVTMGDLVQQAITQQDYSVTSGILAVSTFALLTIGVSWVNTRWRQARPLTHGVPVVIVRDGDPLLDVMARERLPANDLMAAAREKGIQHFAEIDLAVLEADGKISFFTSTAGSSGSAERPSVG</sequence>
<dbReference type="EMBL" id="JBHTMB010000171">
    <property type="protein sequence ID" value="MFD1235810.1"/>
    <property type="molecule type" value="Genomic_DNA"/>
</dbReference>
<keyword evidence="5 7" id="KW-1133">Transmembrane helix</keyword>
<gene>
    <name evidence="9" type="ORF">ACFQ34_21165</name>
</gene>
<keyword evidence="10" id="KW-1185">Reference proteome</keyword>
<dbReference type="InterPro" id="IPR023090">
    <property type="entry name" value="UPF0702_alpha/beta_dom_sf"/>
</dbReference>
<evidence type="ECO:0000313" key="9">
    <source>
        <dbReference type="EMBL" id="MFD1235810.1"/>
    </source>
</evidence>
<evidence type="ECO:0000259" key="8">
    <source>
        <dbReference type="Pfam" id="PF04239"/>
    </source>
</evidence>
<keyword evidence="3" id="KW-1003">Cell membrane</keyword>
<keyword evidence="6 7" id="KW-0472">Membrane</keyword>
<keyword evidence="4 7" id="KW-0812">Transmembrane</keyword>
<dbReference type="PANTHER" id="PTHR34582">
    <property type="entry name" value="UPF0702 TRANSMEMBRANE PROTEIN YCAP"/>
    <property type="match status" value="1"/>
</dbReference>
<dbReference type="PANTHER" id="PTHR34582:SF6">
    <property type="entry name" value="UPF0702 TRANSMEMBRANE PROTEIN YCAP"/>
    <property type="match status" value="1"/>
</dbReference>
<dbReference type="InterPro" id="IPR007353">
    <property type="entry name" value="DUF421"/>
</dbReference>